<sequence length="64" mass="6988">MDPTIAEDLLLLLFDPRARVIRGEGSLHYPLGGAVLSQLALEERVEVEDQGAWRGRTARAVATS</sequence>
<protein>
    <recommendedName>
        <fullName evidence="7">GPP34 family phosphoprotein</fullName>
    </recommendedName>
</protein>
<name>A0A919UJL0_9MICO</name>
<evidence type="ECO:0008006" key="7">
    <source>
        <dbReference type="Google" id="ProtNLM"/>
    </source>
</evidence>
<dbReference type="Gene3D" id="1.10.3630.10">
    <property type="entry name" value="yeast vps74-n-term truncation variant domain like"/>
    <property type="match status" value="1"/>
</dbReference>
<dbReference type="Pfam" id="PF05719">
    <property type="entry name" value="GPP34"/>
    <property type="match status" value="1"/>
</dbReference>
<evidence type="ECO:0000256" key="3">
    <source>
        <dbReference type="ARBA" id="ARBA00023121"/>
    </source>
</evidence>
<evidence type="ECO:0000313" key="5">
    <source>
        <dbReference type="EMBL" id="GIG53905.1"/>
    </source>
</evidence>
<keyword evidence="6" id="KW-1185">Reference proteome</keyword>
<organism evidence="5 6">
    <name type="scientific">Demequina activiva</name>
    <dbReference type="NCBI Taxonomy" id="1582364"/>
    <lineage>
        <taxon>Bacteria</taxon>
        <taxon>Bacillati</taxon>
        <taxon>Actinomycetota</taxon>
        <taxon>Actinomycetes</taxon>
        <taxon>Micrococcales</taxon>
        <taxon>Demequinaceae</taxon>
        <taxon>Demequina</taxon>
    </lineage>
</organism>
<evidence type="ECO:0000256" key="4">
    <source>
        <dbReference type="ARBA" id="ARBA00023136"/>
    </source>
</evidence>
<evidence type="ECO:0000256" key="1">
    <source>
        <dbReference type="ARBA" id="ARBA00004255"/>
    </source>
</evidence>
<dbReference type="Proteomes" id="UP000652354">
    <property type="component" value="Unassembled WGS sequence"/>
</dbReference>
<dbReference type="GO" id="GO:0005737">
    <property type="term" value="C:cytoplasm"/>
    <property type="evidence" value="ECO:0007669"/>
    <property type="project" value="UniProtKB-ARBA"/>
</dbReference>
<reference evidence="5" key="1">
    <citation type="submission" date="2021-01" db="EMBL/GenBank/DDBJ databases">
        <title>Whole genome shotgun sequence of Demequina activiva NBRC 110675.</title>
        <authorList>
            <person name="Komaki H."/>
            <person name="Tamura T."/>
        </authorList>
    </citation>
    <scope>NUCLEOTIDE SEQUENCE</scope>
    <source>
        <strain evidence="5">NBRC 110675</strain>
    </source>
</reference>
<dbReference type="InterPro" id="IPR008628">
    <property type="entry name" value="GPP34-like"/>
</dbReference>
<dbReference type="EMBL" id="BONR01000001">
    <property type="protein sequence ID" value="GIG53905.1"/>
    <property type="molecule type" value="Genomic_DNA"/>
</dbReference>
<evidence type="ECO:0000256" key="2">
    <source>
        <dbReference type="ARBA" id="ARBA00023034"/>
    </source>
</evidence>
<gene>
    <name evidence="5" type="ORF">Dac01nite_06570</name>
</gene>
<accession>A0A919UJL0</accession>
<keyword evidence="4" id="KW-0472">Membrane</keyword>
<comment type="subcellular location">
    <subcellularLocation>
        <location evidence="1">Golgi apparatus membrane</location>
        <topology evidence="1">Peripheral membrane protein</topology>
        <orientation evidence="1">Cytoplasmic side</orientation>
    </subcellularLocation>
</comment>
<evidence type="ECO:0000313" key="6">
    <source>
        <dbReference type="Proteomes" id="UP000652354"/>
    </source>
</evidence>
<keyword evidence="2" id="KW-0333">Golgi apparatus</keyword>
<proteinExistence type="predicted"/>
<keyword evidence="3" id="KW-0446">Lipid-binding</keyword>
<dbReference type="GO" id="GO:0070273">
    <property type="term" value="F:phosphatidylinositol-4-phosphate binding"/>
    <property type="evidence" value="ECO:0007669"/>
    <property type="project" value="InterPro"/>
</dbReference>
<dbReference type="GO" id="GO:0012505">
    <property type="term" value="C:endomembrane system"/>
    <property type="evidence" value="ECO:0007669"/>
    <property type="project" value="UniProtKB-ARBA"/>
</dbReference>
<dbReference type="InterPro" id="IPR038261">
    <property type="entry name" value="GPP34-like_sf"/>
</dbReference>
<dbReference type="AlphaFoldDB" id="A0A919UJL0"/>
<comment type="caution">
    <text evidence="5">The sequence shown here is derived from an EMBL/GenBank/DDBJ whole genome shotgun (WGS) entry which is preliminary data.</text>
</comment>